<comment type="similarity">
    <text evidence="8">Belongs to the TonB-dependent receptor family.</text>
</comment>
<keyword evidence="5" id="KW-0732">Signal</keyword>
<dbReference type="Proteomes" id="UP000257004">
    <property type="component" value="Unassembled WGS sequence"/>
</dbReference>
<evidence type="ECO:0000256" key="2">
    <source>
        <dbReference type="ARBA" id="ARBA00022448"/>
    </source>
</evidence>
<keyword evidence="4 8" id="KW-0812">Transmembrane</keyword>
<keyword evidence="10" id="KW-0675">Receptor</keyword>
<sequence length="809" mass="91201">MTTITRSHTMRIIILLAFFITTSVWSQSGNIKGKITFENGTKAFGASILVSGTQKSAVTDNEGQFEIKGLVYGSYQLKISSMEAKPKSVNVTVSKTSTQLDISVEKEDAKALNEVVIQKKSVKKEIKESGFSVNVIDTQEAAKRNMQTNELLAQSVGVRIRQNGGLGSSVNYNLNGMSGNAIRIFIDGIPISTYGSSFNLNSIPPALIERIEVYKGVIPAHLADDALGGAINVILKKGAKNTLNASVSYGSFNTIQSNFNTTYRDASGFTLKGSGFYNYSDNDYEIWGKFAYNVLPNGQKDPIKAKRFNDAYRSIGGRIEAGFTNVNWADTFLIGFNASDDYNEIQHGQSMSIPYKGRFTESDAKVISLNYSKKDFLVKNLEFSVNSVFSQRGEVLNDTVKWNYNWFGEKALGLRGEPFLTRDGAQQGAPTILHIDNKIFSTRGGLTYTLNKNHRFVFSSMLYSFKRNDYDEMKSKLERDFQEKRDLQKSVLSLAYELDAFNSRLKTNLFGKRYNQKTEQRTPIITTLNGQSSITEQLENNNITYFGYGLATSYFILPKLMFTLSAEKAIRLPSENEIFGNPGENLTSNSSLKPEQSNNLNVGLRFGPYQINHHKFTFNGSGFWRNSTDKIIRQFSIRVNEALQATPSVNLGKAQSLGYEASLEYSNNNRLFITMNMSKFNSLYKTKYDKNGMILENYNKQLPNEPYFTLNGSAQYNFKNIVQQNSELNLYYNLGYVGSFYTTWFEMPIDQTPTQLTHDLGLSYTFPKKQFIVSLDGKNLTNQQVYDNFAVQKPGRAFYVKLNYILNKF</sequence>
<dbReference type="InterPro" id="IPR039426">
    <property type="entry name" value="TonB-dep_rcpt-like"/>
</dbReference>
<reference evidence="10 11" key="1">
    <citation type="submission" date="2018-07" db="EMBL/GenBank/DDBJ databases">
        <title>Genomic Encyclopedia of Archaeal and Bacterial Type Strains, Phase II (KMG-II): from individual species to whole genera.</title>
        <authorList>
            <person name="Goeker M."/>
        </authorList>
    </citation>
    <scope>NUCLEOTIDE SEQUENCE [LARGE SCALE GENOMIC DNA]</scope>
    <source>
        <strain evidence="10 11">DSM 25795</strain>
    </source>
</reference>
<dbReference type="GO" id="GO:0044718">
    <property type="term" value="P:siderophore transmembrane transport"/>
    <property type="evidence" value="ECO:0007669"/>
    <property type="project" value="TreeGrafter"/>
</dbReference>
<comment type="caution">
    <text evidence="10">The sequence shown here is derived from an EMBL/GenBank/DDBJ whole genome shotgun (WGS) entry which is preliminary data.</text>
</comment>
<feature type="domain" description="TonB-dependent receptor plug" evidence="9">
    <location>
        <begin position="127"/>
        <end position="230"/>
    </location>
</feature>
<dbReference type="Gene3D" id="2.170.130.10">
    <property type="entry name" value="TonB-dependent receptor, plug domain"/>
    <property type="match status" value="1"/>
</dbReference>
<dbReference type="Pfam" id="PF07715">
    <property type="entry name" value="Plug"/>
    <property type="match status" value="1"/>
</dbReference>
<dbReference type="Gene3D" id="2.40.170.20">
    <property type="entry name" value="TonB-dependent receptor, beta-barrel domain"/>
    <property type="match status" value="1"/>
</dbReference>
<dbReference type="SUPFAM" id="SSF56935">
    <property type="entry name" value="Porins"/>
    <property type="match status" value="1"/>
</dbReference>
<dbReference type="AlphaFoldDB" id="A0A3D9FQE4"/>
<name>A0A3D9FQE4_9FLAO</name>
<dbReference type="SUPFAM" id="SSF49464">
    <property type="entry name" value="Carboxypeptidase regulatory domain-like"/>
    <property type="match status" value="1"/>
</dbReference>
<dbReference type="GO" id="GO:0015344">
    <property type="term" value="F:siderophore uptake transmembrane transporter activity"/>
    <property type="evidence" value="ECO:0007669"/>
    <property type="project" value="TreeGrafter"/>
</dbReference>
<protein>
    <submittedName>
        <fullName evidence="10">Outer membrane receptor protein involved in Fe transport</fullName>
    </submittedName>
</protein>
<dbReference type="PANTHER" id="PTHR30069:SF29">
    <property type="entry name" value="HEMOGLOBIN AND HEMOGLOBIN-HAPTOGLOBIN-BINDING PROTEIN 1-RELATED"/>
    <property type="match status" value="1"/>
</dbReference>
<evidence type="ECO:0000256" key="3">
    <source>
        <dbReference type="ARBA" id="ARBA00022452"/>
    </source>
</evidence>
<evidence type="ECO:0000256" key="6">
    <source>
        <dbReference type="ARBA" id="ARBA00023136"/>
    </source>
</evidence>
<accession>A0A3D9FQE4</accession>
<keyword evidence="6 8" id="KW-0472">Membrane</keyword>
<gene>
    <name evidence="10" type="ORF">BD847_3232</name>
</gene>
<evidence type="ECO:0000256" key="5">
    <source>
        <dbReference type="ARBA" id="ARBA00022729"/>
    </source>
</evidence>
<dbReference type="InterPro" id="IPR012910">
    <property type="entry name" value="Plug_dom"/>
</dbReference>
<evidence type="ECO:0000259" key="9">
    <source>
        <dbReference type="Pfam" id="PF07715"/>
    </source>
</evidence>
<dbReference type="InterPro" id="IPR036942">
    <property type="entry name" value="Beta-barrel_TonB_sf"/>
</dbReference>
<evidence type="ECO:0000313" key="10">
    <source>
        <dbReference type="EMBL" id="RED22602.1"/>
    </source>
</evidence>
<comment type="subcellular location">
    <subcellularLocation>
        <location evidence="1 8">Cell outer membrane</location>
        <topology evidence="1 8">Multi-pass membrane protein</topology>
    </subcellularLocation>
</comment>
<dbReference type="PANTHER" id="PTHR30069">
    <property type="entry name" value="TONB-DEPENDENT OUTER MEMBRANE RECEPTOR"/>
    <property type="match status" value="1"/>
</dbReference>
<keyword evidence="2 8" id="KW-0813">Transport</keyword>
<dbReference type="PROSITE" id="PS52016">
    <property type="entry name" value="TONB_DEPENDENT_REC_3"/>
    <property type="match status" value="1"/>
</dbReference>
<evidence type="ECO:0000256" key="1">
    <source>
        <dbReference type="ARBA" id="ARBA00004571"/>
    </source>
</evidence>
<keyword evidence="3 8" id="KW-1134">Transmembrane beta strand</keyword>
<evidence type="ECO:0000313" key="11">
    <source>
        <dbReference type="Proteomes" id="UP000257004"/>
    </source>
</evidence>
<dbReference type="InterPro" id="IPR037066">
    <property type="entry name" value="Plug_dom_sf"/>
</dbReference>
<evidence type="ECO:0000256" key="4">
    <source>
        <dbReference type="ARBA" id="ARBA00022692"/>
    </source>
</evidence>
<dbReference type="EMBL" id="QRDQ01000010">
    <property type="protein sequence ID" value="RED22602.1"/>
    <property type="molecule type" value="Genomic_DNA"/>
</dbReference>
<keyword evidence="11" id="KW-1185">Reference proteome</keyword>
<dbReference type="GO" id="GO:0009279">
    <property type="term" value="C:cell outer membrane"/>
    <property type="evidence" value="ECO:0007669"/>
    <property type="project" value="UniProtKB-SubCell"/>
</dbReference>
<proteinExistence type="inferred from homology"/>
<dbReference type="Pfam" id="PF13715">
    <property type="entry name" value="CarbopepD_reg_2"/>
    <property type="match status" value="1"/>
</dbReference>
<dbReference type="Gene3D" id="2.60.40.1120">
    <property type="entry name" value="Carboxypeptidase-like, regulatory domain"/>
    <property type="match status" value="1"/>
</dbReference>
<evidence type="ECO:0000256" key="7">
    <source>
        <dbReference type="ARBA" id="ARBA00023237"/>
    </source>
</evidence>
<keyword evidence="7 8" id="KW-0998">Cell outer membrane</keyword>
<organism evidence="10 11">
    <name type="scientific">Flavobacterium cutihirudinis</name>
    <dbReference type="NCBI Taxonomy" id="1265740"/>
    <lineage>
        <taxon>Bacteria</taxon>
        <taxon>Pseudomonadati</taxon>
        <taxon>Bacteroidota</taxon>
        <taxon>Flavobacteriia</taxon>
        <taxon>Flavobacteriales</taxon>
        <taxon>Flavobacteriaceae</taxon>
        <taxon>Flavobacterium</taxon>
    </lineage>
</organism>
<dbReference type="InterPro" id="IPR008969">
    <property type="entry name" value="CarboxyPept-like_regulatory"/>
</dbReference>
<evidence type="ECO:0000256" key="8">
    <source>
        <dbReference type="PROSITE-ProRule" id="PRU01360"/>
    </source>
</evidence>